<evidence type="ECO:0000256" key="8">
    <source>
        <dbReference type="ARBA" id="ARBA00022840"/>
    </source>
</evidence>
<dbReference type="InterPro" id="IPR036640">
    <property type="entry name" value="ABC1_TM_sf"/>
</dbReference>
<keyword evidence="4" id="KW-0813">Transport</keyword>
<sequence length="1299" mass="141702">MIPMILTSPPLVTYSMETRDKPFLASPETIQGPLGRGVRSTTTKKMKASFRSIFMQADATDMWLMTLGFIGTVGDGFSIPVGFYFNSLIMNNLGDGSTVDPDTFRHNINRNAVFLLYVACGSWVACFLEGYCWTRTGERQAARMRSSYLKAVLRQDVGYFDLQVASTSEVVTSVSNDSLVIQDVLSEKVPNFLKSASMFIGSYIVAFLLLWRLALVGFPFVVLLIIPGLMYGRALMGLARKIQEEYNKAGCIAEQAISSIRTVYSFVGEKKIMAEFSAALQGSLKLGLKQGLAKGLAIGSNGVVFAIWSFMAWYGSRLVMYHGARGGTVFNVGASITNGGLSNHSQSRLNSRRVQSHPSALGAGLSNLKYLSEACSAGERIMEIIKRVPKIDSDNMKGKILQSVSGEVEFKNVEFAYPSRPENIIFRDLCLKVPAGKTVALVGGSGSGKSTVISLLQRFYDPLGGEILLDGVAIDKLQLKWLRSQMGLVSQEPALFATSIKENILFGKEDATMEEVVEVAKAANAHNFICQLPQGFDTKVGERGTQMSGGQKQRIAIARAVIKAPRILLLDEATSALDSESERIVQEALDKAAVGRTTIVIAHRLSTIRTADIIVVFQNGQVIEIGSHKDLIRVENGLYASLVRLQQTTTPKEDSASSTFQFPKTVINNTSPRKLSMVNVSSSTNSTVAASRASDGREGFTNEKEDLPAPSFQRLLALNLPEWKQASMGCLSAVLFGAVQPVYAFAMGSMISVFFLPNNEDIKAKTRAYALSFLGLAVFSLFLNIIQHYNFAAMGEYLTKRIRERMLSKILTFEIGWFDRDENSTGVVCSRLANDANLVRSLVGDRMALLVQTFSAVTIAGTMGLIIAWRLGAVMIVVQPIIIVCFYAKRVLLKNMSKKAMKAQDESSKLAAEAVSNLRTVTTFSSQARILEMLDRAQEGPRRESIRQSWFAGIVLGTSQSLMPCTWALAFWYGGKLVSEGNITVKALFQTFMILVSTGRVIAEAGSMTTDLAKGTDAVGSVFAVLDRYTRIEPEDPEGDKPEKLTGNIELRDVDFSYPARPDVIIFKGFSLSVEAGKSTALVGQSGSGKSTIIGLIERFYDPLKGTVMIDGRDIRSYHLRYLRKHIALVSQEPTLFAGTIKENIVYGASGKVDEIEIINAARIANAHDFIVGLKDGYDTWCGDRGLQLSGGQKQRIAIARAILKNPTLLLLDEATSALDSQSENVVQEALERVMVGRTSVIVAHRLSTVQNCDLIAVLDKGKVVETGTHSSLLGMGPTGAYYFIVSLQGTPNSNQTVN</sequence>
<evidence type="ECO:0000256" key="4">
    <source>
        <dbReference type="ARBA" id="ARBA00022448"/>
    </source>
</evidence>
<evidence type="ECO:0000256" key="11">
    <source>
        <dbReference type="ARBA" id="ARBA00023180"/>
    </source>
</evidence>
<name>A0A834Z1L8_TETSI</name>
<evidence type="ECO:0000256" key="6">
    <source>
        <dbReference type="ARBA" id="ARBA00022737"/>
    </source>
</evidence>
<dbReference type="SMART" id="SM00382">
    <property type="entry name" value="AAA"/>
    <property type="match status" value="2"/>
</dbReference>
<feature type="domain" description="ABC transporter" evidence="13">
    <location>
        <begin position="1049"/>
        <end position="1286"/>
    </location>
</feature>
<keyword evidence="9 12" id="KW-1133">Transmembrane helix</keyword>
<feature type="transmembrane region" description="Helical" evidence="12">
    <location>
        <begin position="950"/>
        <end position="973"/>
    </location>
</feature>
<dbReference type="Proteomes" id="UP000655225">
    <property type="component" value="Unassembled WGS sequence"/>
</dbReference>
<dbReference type="InterPro" id="IPR011527">
    <property type="entry name" value="ABC1_TM_dom"/>
</dbReference>
<feature type="transmembrane region" description="Helical" evidence="12">
    <location>
        <begin position="114"/>
        <end position="134"/>
    </location>
</feature>
<feature type="transmembrane region" description="Helical" evidence="12">
    <location>
        <begin position="768"/>
        <end position="786"/>
    </location>
</feature>
<gene>
    <name evidence="15" type="ORF">HHK36_015224</name>
</gene>
<dbReference type="FunFam" id="1.20.1560.10:FF:000029">
    <property type="entry name" value="ABC transporter B family member 1"/>
    <property type="match status" value="1"/>
</dbReference>
<dbReference type="GO" id="GO:0140359">
    <property type="term" value="F:ABC-type transporter activity"/>
    <property type="evidence" value="ECO:0007669"/>
    <property type="project" value="InterPro"/>
</dbReference>
<keyword evidence="10 12" id="KW-0472">Membrane</keyword>
<dbReference type="Gene3D" id="3.40.50.300">
    <property type="entry name" value="P-loop containing nucleotide triphosphate hydrolases"/>
    <property type="match status" value="2"/>
</dbReference>
<keyword evidence="6" id="KW-0677">Repeat</keyword>
<comment type="caution">
    <text evidence="15">The sequence shown here is derived from an EMBL/GenBank/DDBJ whole genome shotgun (WGS) entry which is preliminary data.</text>
</comment>
<proteinExistence type="inferred from homology"/>
<reference evidence="15 16" key="1">
    <citation type="submission" date="2020-04" db="EMBL/GenBank/DDBJ databases">
        <title>Plant Genome Project.</title>
        <authorList>
            <person name="Zhang R.-G."/>
        </authorList>
    </citation>
    <scope>NUCLEOTIDE SEQUENCE [LARGE SCALE GENOMIC DNA]</scope>
    <source>
        <strain evidence="15">YNK0</strain>
        <tissue evidence="15">Leaf</tissue>
    </source>
</reference>
<dbReference type="OrthoDB" id="6500128at2759"/>
<dbReference type="CDD" id="cd03249">
    <property type="entry name" value="ABC_MTABC3_MDL1_MDL2"/>
    <property type="match status" value="2"/>
</dbReference>
<dbReference type="InterPro" id="IPR027417">
    <property type="entry name" value="P-loop_NTPase"/>
</dbReference>
<dbReference type="Gene3D" id="1.20.1560.10">
    <property type="entry name" value="ABC transporter type 1, transmembrane domain"/>
    <property type="match status" value="1"/>
</dbReference>
<comment type="subcellular location">
    <subcellularLocation>
        <location evidence="2">Cell membrane</location>
    </subcellularLocation>
    <subcellularLocation>
        <location evidence="1">Endomembrane system</location>
        <topology evidence="1">Multi-pass membrane protein</topology>
    </subcellularLocation>
</comment>
<dbReference type="SUPFAM" id="SSF52540">
    <property type="entry name" value="P-loop containing nucleoside triphosphate hydrolases"/>
    <property type="match status" value="2"/>
</dbReference>
<evidence type="ECO:0000256" key="10">
    <source>
        <dbReference type="ARBA" id="ARBA00023136"/>
    </source>
</evidence>
<dbReference type="FunFam" id="1.20.1560.10:FF:000126">
    <property type="entry name" value="Putative ABC transporter B family member 8"/>
    <property type="match status" value="1"/>
</dbReference>
<organism evidence="15 16">
    <name type="scientific">Tetracentron sinense</name>
    <name type="common">Spur-leaf</name>
    <dbReference type="NCBI Taxonomy" id="13715"/>
    <lineage>
        <taxon>Eukaryota</taxon>
        <taxon>Viridiplantae</taxon>
        <taxon>Streptophyta</taxon>
        <taxon>Embryophyta</taxon>
        <taxon>Tracheophyta</taxon>
        <taxon>Spermatophyta</taxon>
        <taxon>Magnoliopsida</taxon>
        <taxon>Trochodendrales</taxon>
        <taxon>Trochodendraceae</taxon>
        <taxon>Tetracentron</taxon>
    </lineage>
</organism>
<feature type="domain" description="ABC transporter" evidence="13">
    <location>
        <begin position="408"/>
        <end position="644"/>
    </location>
</feature>
<dbReference type="PROSITE" id="PS50893">
    <property type="entry name" value="ABC_TRANSPORTER_2"/>
    <property type="match status" value="2"/>
</dbReference>
<feature type="domain" description="ABC transmembrane type-1" evidence="14">
    <location>
        <begin position="67"/>
        <end position="330"/>
    </location>
</feature>
<feature type="transmembrane region" description="Helical" evidence="12">
    <location>
        <begin position="203"/>
        <end position="226"/>
    </location>
</feature>
<evidence type="ECO:0000256" key="9">
    <source>
        <dbReference type="ARBA" id="ARBA00022989"/>
    </source>
</evidence>
<dbReference type="PROSITE" id="PS00211">
    <property type="entry name" value="ABC_TRANSPORTER_1"/>
    <property type="match status" value="2"/>
</dbReference>
<dbReference type="SUPFAM" id="SSF90123">
    <property type="entry name" value="ABC transporter transmembrane region"/>
    <property type="match status" value="2"/>
</dbReference>
<dbReference type="GO" id="GO:0005886">
    <property type="term" value="C:plasma membrane"/>
    <property type="evidence" value="ECO:0007669"/>
    <property type="project" value="UniProtKB-SubCell"/>
</dbReference>
<feature type="transmembrane region" description="Helical" evidence="12">
    <location>
        <begin position="733"/>
        <end position="756"/>
    </location>
</feature>
<evidence type="ECO:0000256" key="12">
    <source>
        <dbReference type="SAM" id="Phobius"/>
    </source>
</evidence>
<dbReference type="PROSITE" id="PS50929">
    <property type="entry name" value="ABC_TM1F"/>
    <property type="match status" value="2"/>
</dbReference>
<dbReference type="InterPro" id="IPR017871">
    <property type="entry name" value="ABC_transporter-like_CS"/>
</dbReference>
<evidence type="ECO:0000259" key="13">
    <source>
        <dbReference type="PROSITE" id="PS50893"/>
    </source>
</evidence>
<evidence type="ECO:0000256" key="2">
    <source>
        <dbReference type="ARBA" id="ARBA00004236"/>
    </source>
</evidence>
<dbReference type="EMBL" id="JABCRI010000010">
    <property type="protein sequence ID" value="KAF8399359.1"/>
    <property type="molecule type" value="Genomic_DNA"/>
</dbReference>
<keyword evidence="7" id="KW-0547">Nucleotide-binding</keyword>
<dbReference type="GO" id="GO:0012505">
    <property type="term" value="C:endomembrane system"/>
    <property type="evidence" value="ECO:0007669"/>
    <property type="project" value="UniProtKB-SubCell"/>
</dbReference>
<dbReference type="OMA" id="WALNYWY"/>
<dbReference type="PANTHER" id="PTHR45136">
    <property type="entry name" value="ABC TRANSPORTER DOMAIN-CONTAINING PROTEIN"/>
    <property type="match status" value="1"/>
</dbReference>
<dbReference type="Pfam" id="PF00005">
    <property type="entry name" value="ABC_tran"/>
    <property type="match status" value="2"/>
</dbReference>
<evidence type="ECO:0000256" key="5">
    <source>
        <dbReference type="ARBA" id="ARBA00022692"/>
    </source>
</evidence>
<dbReference type="GO" id="GO:0016887">
    <property type="term" value="F:ATP hydrolysis activity"/>
    <property type="evidence" value="ECO:0007669"/>
    <property type="project" value="InterPro"/>
</dbReference>
<evidence type="ECO:0000256" key="7">
    <source>
        <dbReference type="ARBA" id="ARBA00022741"/>
    </source>
</evidence>
<evidence type="ECO:0000313" key="15">
    <source>
        <dbReference type="EMBL" id="KAF8399359.1"/>
    </source>
</evidence>
<dbReference type="Pfam" id="PF00664">
    <property type="entry name" value="ABC_membrane"/>
    <property type="match status" value="2"/>
</dbReference>
<dbReference type="GO" id="GO:0005524">
    <property type="term" value="F:ATP binding"/>
    <property type="evidence" value="ECO:0007669"/>
    <property type="project" value="UniProtKB-KW"/>
</dbReference>
<dbReference type="CDD" id="cd18578">
    <property type="entry name" value="ABC_6TM_Pgp_ABCB1_D2_like"/>
    <property type="match status" value="1"/>
</dbReference>
<keyword evidence="11" id="KW-0325">Glycoprotein</keyword>
<feature type="domain" description="ABC transmembrane type-1" evidence="14">
    <location>
        <begin position="729"/>
        <end position="1014"/>
    </location>
</feature>
<keyword evidence="5 12" id="KW-0812">Transmembrane</keyword>
<feature type="transmembrane region" description="Helical" evidence="12">
    <location>
        <begin position="62"/>
        <end position="85"/>
    </location>
</feature>
<dbReference type="CDD" id="cd18577">
    <property type="entry name" value="ABC_6TM_Pgp_ABCB1_D1_like"/>
    <property type="match status" value="1"/>
</dbReference>
<evidence type="ECO:0000256" key="1">
    <source>
        <dbReference type="ARBA" id="ARBA00004127"/>
    </source>
</evidence>
<dbReference type="FunFam" id="3.40.50.300:FF:000205">
    <property type="entry name" value="ABC transporter B family member 4"/>
    <property type="match status" value="2"/>
</dbReference>
<keyword evidence="16" id="KW-1185">Reference proteome</keyword>
<evidence type="ECO:0000256" key="3">
    <source>
        <dbReference type="ARBA" id="ARBA00007577"/>
    </source>
</evidence>
<evidence type="ECO:0000259" key="14">
    <source>
        <dbReference type="PROSITE" id="PS50929"/>
    </source>
</evidence>
<dbReference type="InterPro" id="IPR003439">
    <property type="entry name" value="ABC_transporter-like_ATP-bd"/>
</dbReference>
<comment type="similarity">
    <text evidence="3">Belongs to the ABC transporter superfamily. ABCB family. Multidrug resistance exporter (TC 3.A.1.201) subfamily.</text>
</comment>
<feature type="transmembrane region" description="Helical" evidence="12">
    <location>
        <begin position="873"/>
        <end position="892"/>
    </location>
</feature>
<dbReference type="PANTHER" id="PTHR45136:SF2">
    <property type="entry name" value="ABC TRANSPORTER DOMAIN-CONTAINING PROTEIN"/>
    <property type="match status" value="1"/>
</dbReference>
<evidence type="ECO:0000313" key="16">
    <source>
        <dbReference type="Proteomes" id="UP000655225"/>
    </source>
</evidence>
<accession>A0A834Z1L8</accession>
<keyword evidence="8" id="KW-0067">ATP-binding</keyword>
<protein>
    <submittedName>
        <fullName evidence="15">Uncharacterized protein</fullName>
    </submittedName>
</protein>
<dbReference type="InterPro" id="IPR003593">
    <property type="entry name" value="AAA+_ATPase"/>
</dbReference>